<evidence type="ECO:0000313" key="13">
    <source>
        <dbReference type="EMBL" id="GGN49892.1"/>
    </source>
</evidence>
<dbReference type="GO" id="GO:0046872">
    <property type="term" value="F:metal ion binding"/>
    <property type="evidence" value="ECO:0007669"/>
    <property type="project" value="UniProtKB-KW"/>
</dbReference>
<dbReference type="GO" id="GO:0006508">
    <property type="term" value="P:proteolysis"/>
    <property type="evidence" value="ECO:0007669"/>
    <property type="project" value="UniProtKB-KW"/>
</dbReference>
<reference evidence="13" key="2">
    <citation type="submission" date="2020-09" db="EMBL/GenBank/DDBJ databases">
        <authorList>
            <person name="Sun Q."/>
            <person name="Ohkuma M."/>
        </authorList>
    </citation>
    <scope>NUCLEOTIDE SEQUENCE</scope>
    <source>
        <strain evidence="13">JCM 17251</strain>
    </source>
</reference>
<dbReference type="AlphaFoldDB" id="A0A917XR22"/>
<keyword evidence="4 13" id="KW-0645">Protease</keyword>
<keyword evidence="10 11" id="KW-0472">Membrane</keyword>
<evidence type="ECO:0000256" key="10">
    <source>
        <dbReference type="ARBA" id="ARBA00023136"/>
    </source>
</evidence>
<dbReference type="PANTHER" id="PTHR42837">
    <property type="entry name" value="REGULATOR OF SIGMA-E PROTEASE RSEP"/>
    <property type="match status" value="1"/>
</dbReference>
<evidence type="ECO:0000256" key="1">
    <source>
        <dbReference type="ARBA" id="ARBA00001947"/>
    </source>
</evidence>
<evidence type="ECO:0000256" key="6">
    <source>
        <dbReference type="ARBA" id="ARBA00022801"/>
    </source>
</evidence>
<feature type="domain" description="PDZ" evidence="12">
    <location>
        <begin position="184"/>
        <end position="258"/>
    </location>
</feature>
<keyword evidence="5 11" id="KW-0812">Transmembrane</keyword>
<feature type="transmembrane region" description="Helical" evidence="11">
    <location>
        <begin position="173"/>
        <end position="194"/>
    </location>
</feature>
<feature type="transmembrane region" description="Helical" evidence="11">
    <location>
        <begin position="348"/>
        <end position="368"/>
    </location>
</feature>
<feature type="transmembrane region" description="Helical" evidence="11">
    <location>
        <begin position="313"/>
        <end position="336"/>
    </location>
</feature>
<feature type="transmembrane region" description="Helical" evidence="11">
    <location>
        <begin position="6"/>
        <end position="25"/>
    </location>
</feature>
<dbReference type="SMART" id="SM00228">
    <property type="entry name" value="PDZ"/>
    <property type="match status" value="1"/>
</dbReference>
<keyword evidence="8 11" id="KW-1133">Transmembrane helix</keyword>
<keyword evidence="7 11" id="KW-0862">Zinc</keyword>
<comment type="similarity">
    <text evidence="3 11">Belongs to the peptidase M50B family.</text>
</comment>
<evidence type="ECO:0000259" key="12">
    <source>
        <dbReference type="SMART" id="SM00228"/>
    </source>
</evidence>
<protein>
    <recommendedName>
        <fullName evidence="11">Zinc metalloprotease</fullName>
        <ecNumber evidence="11">3.4.24.-</ecNumber>
    </recommendedName>
</protein>
<dbReference type="PANTHER" id="PTHR42837:SF2">
    <property type="entry name" value="MEMBRANE METALLOPROTEASE ARASP2, CHLOROPLASTIC-RELATED"/>
    <property type="match status" value="1"/>
</dbReference>
<dbReference type="CDD" id="cd23081">
    <property type="entry name" value="cpPDZ_EcRseP-like"/>
    <property type="match status" value="1"/>
</dbReference>
<dbReference type="RefSeq" id="WP_188855748.1">
    <property type="nucleotide sequence ID" value="NZ_BMOS01000001.1"/>
</dbReference>
<dbReference type="Pfam" id="PF17820">
    <property type="entry name" value="PDZ_6"/>
    <property type="match status" value="1"/>
</dbReference>
<evidence type="ECO:0000256" key="2">
    <source>
        <dbReference type="ARBA" id="ARBA00004141"/>
    </source>
</evidence>
<evidence type="ECO:0000256" key="11">
    <source>
        <dbReference type="RuleBase" id="RU362031"/>
    </source>
</evidence>
<accession>A0A917XR22</accession>
<evidence type="ECO:0000256" key="8">
    <source>
        <dbReference type="ARBA" id="ARBA00022989"/>
    </source>
</evidence>
<dbReference type="EC" id="3.4.24.-" evidence="11"/>
<dbReference type="GO" id="GO:0016020">
    <property type="term" value="C:membrane"/>
    <property type="evidence" value="ECO:0007669"/>
    <property type="project" value="UniProtKB-SubCell"/>
</dbReference>
<comment type="caution">
    <text evidence="13">The sequence shown here is derived from an EMBL/GenBank/DDBJ whole genome shotgun (WGS) entry which is preliminary data.</text>
</comment>
<evidence type="ECO:0000313" key="14">
    <source>
        <dbReference type="Proteomes" id="UP000624041"/>
    </source>
</evidence>
<comment type="cofactor">
    <cofactor evidence="1 11">
        <name>Zn(2+)</name>
        <dbReference type="ChEBI" id="CHEBI:29105"/>
    </cofactor>
</comment>
<evidence type="ECO:0000256" key="5">
    <source>
        <dbReference type="ARBA" id="ARBA00022692"/>
    </source>
</evidence>
<dbReference type="InterPro" id="IPR041489">
    <property type="entry name" value="PDZ_6"/>
</dbReference>
<sequence>MTTVIAFIFMFGLLVFIHEWGHLIFAKRAGMLAREFAIGFGPKVFSFTRNETLYTIRLIPAGGYVRVAGEDPEIIELKPGHHIGVEFNEDNKVNKIIVNNKDKHPNARVIEVERVDLDHDLIIEGYELGDEDTKLTFHVDEKAFFIMDERETQIAPYDRQFASKTPAQRAMQLFAGPMMNFVLAIVIFIIIGIAQGTPVDEAKMGEIVDGSPAAEAGMVEGDEVIRINDTPVSTWEEFTSIVRESPASELQLTFVRDGQEEQVMVTPDEVESVNEKGEPIHMGQIGVYPAYEKSVLGTLTYGFERTYETTKLILTNLMMLVTGQVSIELLSGPVGIYDATDQIVQTGFWNFLLWTAMLSVNLGVINLVPLPALDGGRLLFVGIEALRGKPVPPEKEGLFHFVGFALLMLLMIVVTWNDIQRLFL</sequence>
<keyword evidence="14" id="KW-1185">Reference proteome</keyword>
<dbReference type="InterPro" id="IPR004387">
    <property type="entry name" value="Pept_M50_Zn"/>
</dbReference>
<reference evidence="13" key="1">
    <citation type="journal article" date="2014" name="Int. J. Syst. Evol. Microbiol.">
        <title>Complete genome sequence of Corynebacterium casei LMG S-19264T (=DSM 44701T), isolated from a smear-ripened cheese.</title>
        <authorList>
            <consortium name="US DOE Joint Genome Institute (JGI-PGF)"/>
            <person name="Walter F."/>
            <person name="Albersmeier A."/>
            <person name="Kalinowski J."/>
            <person name="Ruckert C."/>
        </authorList>
    </citation>
    <scope>NUCLEOTIDE SEQUENCE</scope>
    <source>
        <strain evidence="13">JCM 17251</strain>
    </source>
</reference>
<evidence type="ECO:0000256" key="9">
    <source>
        <dbReference type="ARBA" id="ARBA00023049"/>
    </source>
</evidence>
<dbReference type="EMBL" id="BMOS01000001">
    <property type="protein sequence ID" value="GGN49892.1"/>
    <property type="molecule type" value="Genomic_DNA"/>
</dbReference>
<comment type="subcellular location">
    <subcellularLocation>
        <location evidence="2">Membrane</location>
        <topology evidence="2">Multi-pass membrane protein</topology>
    </subcellularLocation>
</comment>
<feature type="transmembrane region" description="Helical" evidence="11">
    <location>
        <begin position="397"/>
        <end position="416"/>
    </location>
</feature>
<organism evidence="13 14">
    <name type="scientific">Oceanobacillus indicireducens</name>
    <dbReference type="NCBI Taxonomy" id="1004261"/>
    <lineage>
        <taxon>Bacteria</taxon>
        <taxon>Bacillati</taxon>
        <taxon>Bacillota</taxon>
        <taxon>Bacilli</taxon>
        <taxon>Bacillales</taxon>
        <taxon>Bacillaceae</taxon>
        <taxon>Oceanobacillus</taxon>
    </lineage>
</organism>
<dbReference type="InterPro" id="IPR001478">
    <property type="entry name" value="PDZ"/>
</dbReference>
<dbReference type="Gene3D" id="2.30.42.10">
    <property type="match status" value="1"/>
</dbReference>
<evidence type="ECO:0000256" key="3">
    <source>
        <dbReference type="ARBA" id="ARBA00007931"/>
    </source>
</evidence>
<dbReference type="SUPFAM" id="SSF50156">
    <property type="entry name" value="PDZ domain-like"/>
    <property type="match status" value="1"/>
</dbReference>
<evidence type="ECO:0000256" key="4">
    <source>
        <dbReference type="ARBA" id="ARBA00022670"/>
    </source>
</evidence>
<proteinExistence type="inferred from homology"/>
<keyword evidence="11" id="KW-0479">Metal-binding</keyword>
<dbReference type="CDD" id="cd06163">
    <property type="entry name" value="S2P-M50_PDZ_RseP-like"/>
    <property type="match status" value="1"/>
</dbReference>
<gene>
    <name evidence="13" type="primary">rasP</name>
    <name evidence="13" type="ORF">GCM10007971_02950</name>
</gene>
<evidence type="ECO:0000256" key="7">
    <source>
        <dbReference type="ARBA" id="ARBA00022833"/>
    </source>
</evidence>
<dbReference type="GO" id="GO:0004222">
    <property type="term" value="F:metalloendopeptidase activity"/>
    <property type="evidence" value="ECO:0007669"/>
    <property type="project" value="InterPro"/>
</dbReference>
<dbReference type="NCBIfam" id="TIGR00054">
    <property type="entry name" value="RIP metalloprotease RseP"/>
    <property type="match status" value="1"/>
</dbReference>
<name>A0A917XR22_9BACI</name>
<keyword evidence="6 11" id="KW-0378">Hydrolase</keyword>
<keyword evidence="9 11" id="KW-0482">Metalloprotease</keyword>
<dbReference type="InterPro" id="IPR036034">
    <property type="entry name" value="PDZ_sf"/>
</dbReference>
<dbReference type="Proteomes" id="UP000624041">
    <property type="component" value="Unassembled WGS sequence"/>
</dbReference>
<dbReference type="Pfam" id="PF02163">
    <property type="entry name" value="Peptidase_M50"/>
    <property type="match status" value="1"/>
</dbReference>
<dbReference type="InterPro" id="IPR008915">
    <property type="entry name" value="Peptidase_M50"/>
</dbReference>